<protein>
    <submittedName>
        <fullName evidence="1">Uncharacterized protein</fullName>
    </submittedName>
</protein>
<keyword evidence="2" id="KW-1185">Reference proteome</keyword>
<name>A0A4R3M3G3_9BURK</name>
<dbReference type="Proteomes" id="UP000295525">
    <property type="component" value="Unassembled WGS sequence"/>
</dbReference>
<dbReference type="RefSeq" id="WP_132581975.1">
    <property type="nucleotide sequence ID" value="NZ_SMAJ01000006.1"/>
</dbReference>
<comment type="caution">
    <text evidence="1">The sequence shown here is derived from an EMBL/GenBank/DDBJ whole genome shotgun (WGS) entry which is preliminary data.</text>
</comment>
<organism evidence="1 2">
    <name type="scientific">Paralcaligenes ureilyticus</name>
    <dbReference type="NCBI Taxonomy" id="627131"/>
    <lineage>
        <taxon>Bacteria</taxon>
        <taxon>Pseudomonadati</taxon>
        <taxon>Pseudomonadota</taxon>
        <taxon>Betaproteobacteria</taxon>
        <taxon>Burkholderiales</taxon>
        <taxon>Alcaligenaceae</taxon>
        <taxon>Paralcaligenes</taxon>
    </lineage>
</organism>
<evidence type="ECO:0000313" key="1">
    <source>
        <dbReference type="EMBL" id="TCT07306.1"/>
    </source>
</evidence>
<proteinExistence type="predicted"/>
<dbReference type="AlphaFoldDB" id="A0A4R3M3G3"/>
<sequence>MKLLARKPLLLAFLLAFPLWIALGNLIVAASAALLLAFLIAMCHALYTLKQSAGNSAEQAHHHDD</sequence>
<dbReference type="EMBL" id="SMAJ01000006">
    <property type="protein sequence ID" value="TCT07306.1"/>
    <property type="molecule type" value="Genomic_DNA"/>
</dbReference>
<reference evidence="1 2" key="1">
    <citation type="submission" date="2019-03" db="EMBL/GenBank/DDBJ databases">
        <title>Genomic Encyclopedia of Type Strains, Phase IV (KMG-IV): sequencing the most valuable type-strain genomes for metagenomic binning, comparative biology and taxonomic classification.</title>
        <authorList>
            <person name="Goeker M."/>
        </authorList>
    </citation>
    <scope>NUCLEOTIDE SEQUENCE [LARGE SCALE GENOMIC DNA]</scope>
    <source>
        <strain evidence="1 2">DSM 24591</strain>
    </source>
</reference>
<evidence type="ECO:0000313" key="2">
    <source>
        <dbReference type="Proteomes" id="UP000295525"/>
    </source>
</evidence>
<accession>A0A4R3M3G3</accession>
<gene>
    <name evidence="1" type="ORF">EDC26_10630</name>
</gene>